<dbReference type="GO" id="GO:0008757">
    <property type="term" value="F:S-adenosylmethionine-dependent methyltransferase activity"/>
    <property type="evidence" value="ECO:0007669"/>
    <property type="project" value="InterPro"/>
</dbReference>
<feature type="domain" description="CheR-type methyltransferase" evidence="1">
    <location>
        <begin position="52"/>
        <end position="235"/>
    </location>
</feature>
<dbReference type="Gene3D" id="3.40.50.150">
    <property type="entry name" value="Vaccinia Virus protein VP39"/>
    <property type="match status" value="1"/>
</dbReference>
<dbReference type="SUPFAM" id="SSF53335">
    <property type="entry name" value="S-adenosyl-L-methionine-dependent methyltransferases"/>
    <property type="match status" value="1"/>
</dbReference>
<reference evidence="2 3" key="2">
    <citation type="submission" date="2017-12" db="EMBL/GenBank/DDBJ databases">
        <title>Genome sequence of Rhizobium sullae HCNT1 isolated from Sulla coronaria nodules and featuring peculiar denitrification phenotypes.</title>
        <authorList>
            <person name="De Diego-Diaz B."/>
            <person name="Treu L."/>
            <person name="Campanaro S."/>
            <person name="Da Silva Duarte V."/>
            <person name="Basaglia M."/>
            <person name="Favaro L."/>
            <person name="Casella S."/>
            <person name="Squartini A."/>
        </authorList>
    </citation>
    <scope>NUCLEOTIDE SEQUENCE [LARGE SCALE GENOMIC DNA]</scope>
    <source>
        <strain evidence="2 3">HCNT1</strain>
    </source>
</reference>
<protein>
    <submittedName>
        <fullName evidence="2">Chemotaxis protein CheR</fullName>
    </submittedName>
</protein>
<evidence type="ECO:0000313" key="2">
    <source>
        <dbReference type="EMBL" id="PKA42378.1"/>
    </source>
</evidence>
<sequence>MLNQTLAKFRQVPRKVCRTMWDAMPTSVAQTPLMNRTGRFLYRRFTRDTLKVQTHFTQFMRNPPLLDALKQIMARDSSSTALAVASIGCSTGAELYSVLYTLRSAMPGRTIIGVGCDLSPEVVRVAERGLYAPGVPAADGALFAAGRPEIEEDEISALNGIVQQQADGTCRVRDFLRHDTSWFAADAIKDDILTSIGPQDLVLANNFMGPMDDRSAQLCLHNMMRLVKARGYLVVDGVDLDLKTRVLRDAPFAPILTNLREIWGCDGSKQGWPWLRWGAEPIDTSEPDWRVRYTIIFQRLR</sequence>
<gene>
    <name evidence="2" type="ORF">CWR43_17685</name>
</gene>
<accession>A0A2N0D8F3</accession>
<evidence type="ECO:0000259" key="1">
    <source>
        <dbReference type="PROSITE" id="PS50123"/>
    </source>
</evidence>
<dbReference type="InterPro" id="IPR000780">
    <property type="entry name" value="CheR_MeTrfase"/>
</dbReference>
<reference evidence="2 3" key="1">
    <citation type="submission" date="2017-11" db="EMBL/GenBank/DDBJ databases">
        <authorList>
            <person name="Han C.G."/>
        </authorList>
    </citation>
    <scope>NUCLEOTIDE SEQUENCE [LARGE SCALE GENOMIC DNA]</scope>
    <source>
        <strain evidence="2 3">HCNT1</strain>
    </source>
</reference>
<dbReference type="InterPro" id="IPR022642">
    <property type="entry name" value="CheR_C"/>
</dbReference>
<name>A0A2N0D8F3_RHISU</name>
<dbReference type="AlphaFoldDB" id="A0A2N0D8F3"/>
<dbReference type="Pfam" id="PF01739">
    <property type="entry name" value="CheR"/>
    <property type="match status" value="1"/>
</dbReference>
<dbReference type="Proteomes" id="UP000232164">
    <property type="component" value="Unassembled WGS sequence"/>
</dbReference>
<dbReference type="PROSITE" id="PS50123">
    <property type="entry name" value="CHER"/>
    <property type="match status" value="1"/>
</dbReference>
<dbReference type="InterPro" id="IPR029063">
    <property type="entry name" value="SAM-dependent_MTases_sf"/>
</dbReference>
<evidence type="ECO:0000313" key="3">
    <source>
        <dbReference type="Proteomes" id="UP000232164"/>
    </source>
</evidence>
<comment type="caution">
    <text evidence="2">The sequence shown here is derived from an EMBL/GenBank/DDBJ whole genome shotgun (WGS) entry which is preliminary data.</text>
</comment>
<dbReference type="EMBL" id="PIQN01000012">
    <property type="protein sequence ID" value="PKA42378.1"/>
    <property type="molecule type" value="Genomic_DNA"/>
</dbReference>
<organism evidence="2 3">
    <name type="scientific">Rhizobium sullae</name>
    <name type="common">Rhizobium hedysari</name>
    <dbReference type="NCBI Taxonomy" id="50338"/>
    <lineage>
        <taxon>Bacteria</taxon>
        <taxon>Pseudomonadati</taxon>
        <taxon>Pseudomonadota</taxon>
        <taxon>Alphaproteobacteria</taxon>
        <taxon>Hyphomicrobiales</taxon>
        <taxon>Rhizobiaceae</taxon>
        <taxon>Rhizobium/Agrobacterium group</taxon>
        <taxon>Rhizobium</taxon>
    </lineage>
</organism>
<dbReference type="STRING" id="1041146.GCA_000427985_03784"/>
<proteinExistence type="predicted"/>
<dbReference type="RefSeq" id="WP_100771924.1">
    <property type="nucleotide sequence ID" value="NZ_PIQN01000012.1"/>
</dbReference>